<gene>
    <name evidence="1" type="ORF">IPOD504_LOCUS10850</name>
</gene>
<protein>
    <submittedName>
        <fullName evidence="1">Uncharacterized protein</fullName>
    </submittedName>
</protein>
<evidence type="ECO:0000313" key="2">
    <source>
        <dbReference type="Proteomes" id="UP000837857"/>
    </source>
</evidence>
<dbReference type="Proteomes" id="UP000837857">
    <property type="component" value="Chromosome 26"/>
</dbReference>
<proteinExistence type="predicted"/>
<reference evidence="1" key="1">
    <citation type="submission" date="2022-03" db="EMBL/GenBank/DDBJ databases">
        <authorList>
            <person name="Martin H S."/>
        </authorList>
    </citation>
    <scope>NUCLEOTIDE SEQUENCE</scope>
</reference>
<name>A0ABN8IN69_9NEOP</name>
<dbReference type="EMBL" id="OW152838">
    <property type="protein sequence ID" value="CAH2059397.1"/>
    <property type="molecule type" value="Genomic_DNA"/>
</dbReference>
<accession>A0ABN8IN69</accession>
<sequence>MFMGGFPSAVIAERKCVMRSATMRNRCRWNAVKMSAEVSLSVEQVRKRGRGGRCGDADYLAPTAVKFIRQ</sequence>
<keyword evidence="2" id="KW-1185">Reference proteome</keyword>
<evidence type="ECO:0000313" key="1">
    <source>
        <dbReference type="EMBL" id="CAH2059397.1"/>
    </source>
</evidence>
<feature type="non-terminal residue" evidence="1">
    <location>
        <position position="70"/>
    </location>
</feature>
<organism evidence="1 2">
    <name type="scientific">Iphiclides podalirius</name>
    <name type="common">scarce swallowtail</name>
    <dbReference type="NCBI Taxonomy" id="110791"/>
    <lineage>
        <taxon>Eukaryota</taxon>
        <taxon>Metazoa</taxon>
        <taxon>Ecdysozoa</taxon>
        <taxon>Arthropoda</taxon>
        <taxon>Hexapoda</taxon>
        <taxon>Insecta</taxon>
        <taxon>Pterygota</taxon>
        <taxon>Neoptera</taxon>
        <taxon>Endopterygota</taxon>
        <taxon>Lepidoptera</taxon>
        <taxon>Glossata</taxon>
        <taxon>Ditrysia</taxon>
        <taxon>Papilionoidea</taxon>
        <taxon>Papilionidae</taxon>
        <taxon>Papilioninae</taxon>
        <taxon>Iphiclides</taxon>
    </lineage>
</organism>